<feature type="domain" description="BTB" evidence="2">
    <location>
        <begin position="361"/>
        <end position="417"/>
    </location>
</feature>
<feature type="region of interest" description="Disordered" evidence="1">
    <location>
        <begin position="1"/>
        <end position="92"/>
    </location>
</feature>
<dbReference type="RefSeq" id="XP_044568800.1">
    <property type="nucleotide sequence ID" value="XM_044711810.1"/>
</dbReference>
<evidence type="ECO:0000259" key="2">
    <source>
        <dbReference type="PROSITE" id="PS50097"/>
    </source>
</evidence>
<evidence type="ECO:0000256" key="1">
    <source>
        <dbReference type="SAM" id="MobiDB-lite"/>
    </source>
</evidence>
<dbReference type="InterPro" id="IPR011333">
    <property type="entry name" value="SKP1/BTB/POZ_sf"/>
</dbReference>
<comment type="caution">
    <text evidence="3">The sequence shown here is derived from an EMBL/GenBank/DDBJ whole genome shotgun (WGS) entry which is preliminary data.</text>
</comment>
<feature type="compositionally biased region" description="Low complexity" evidence="1">
    <location>
        <begin position="1"/>
        <end position="10"/>
    </location>
</feature>
<dbReference type="VEuPathDB" id="AmoebaDB:FDP41_008002"/>
<dbReference type="AlphaFoldDB" id="A0A6A5C411"/>
<dbReference type="Pfam" id="PF00651">
    <property type="entry name" value="BTB"/>
    <property type="match status" value="1"/>
</dbReference>
<dbReference type="InterPro" id="IPR000210">
    <property type="entry name" value="BTB/POZ_dom"/>
</dbReference>
<proteinExistence type="predicted"/>
<dbReference type="VEuPathDB" id="AmoebaDB:NfTy_004290"/>
<dbReference type="VEuPathDB" id="AmoebaDB:NF0036930"/>
<dbReference type="EMBL" id="VFQX01000004">
    <property type="protein sequence ID" value="KAF0984087.1"/>
    <property type="molecule type" value="Genomic_DNA"/>
</dbReference>
<protein>
    <recommendedName>
        <fullName evidence="2">BTB domain-containing protein</fullName>
    </recommendedName>
</protein>
<keyword evidence="4" id="KW-1185">Reference proteome</keyword>
<dbReference type="GeneID" id="68115220"/>
<reference evidence="3 4" key="1">
    <citation type="journal article" date="2019" name="Sci. Rep.">
        <title>Nanopore sequencing improves the draft genome of the human pathogenic amoeba Naegleria fowleri.</title>
        <authorList>
            <person name="Liechti N."/>
            <person name="Schurch N."/>
            <person name="Bruggmann R."/>
            <person name="Wittwer M."/>
        </authorList>
    </citation>
    <scope>NUCLEOTIDE SEQUENCE [LARGE SCALE GENOMIC DNA]</scope>
    <source>
        <strain evidence="3 4">ATCC 30894</strain>
    </source>
</reference>
<gene>
    <name evidence="3" type="ORF">FDP41_008002</name>
</gene>
<sequence length="428" mass="48451">MKSSCSSSSNNHKHSAVRKVNVPSLVMVNSPRVQQQGSSSHSDHLVVVSAHASSAHPATTSSTRNSSPRSSLNNSMTSSSSSNSPPQQLPRLPCKEFHSPQIKLHERDLLSSADNSSIMAFMPYLRIFAPGLHRVLSCQSFVKSLSVDEQVCMQSLVCYVYGHVVTFDRDLQSSLRYLLCLQEAHGDLVEIKQQALEHVKSSLRISNVLNALEMVDAYLVRIDQCFYGNNKILENDENGGLSRNVHVVNSVISQQTPPQRTEDGSTRMEDQKNSPWLQQLLHSYPSNSTSPLKIVRDYCLSFIKRNVYEQEFDLRFNPRIEKYIFQFYNRKPTDMEPWKERKYVVPSNALELLLEDPLSDHDFAICVNENEFIQVHKTILASNSLFFESLLQHQQHSNTSITGGSTSIFTDIRNQVFYPQPDTNVCPL</sequence>
<name>A0A6A5C411_NAEFO</name>
<dbReference type="OrthoDB" id="10267567at2759"/>
<dbReference type="OMA" id="PRVEKHI"/>
<evidence type="ECO:0000313" key="3">
    <source>
        <dbReference type="EMBL" id="KAF0984087.1"/>
    </source>
</evidence>
<accession>A0A6A5C411</accession>
<dbReference type="PROSITE" id="PS50097">
    <property type="entry name" value="BTB"/>
    <property type="match status" value="1"/>
</dbReference>
<dbReference type="Gene3D" id="3.30.710.10">
    <property type="entry name" value="Potassium Channel Kv1.1, Chain A"/>
    <property type="match status" value="1"/>
</dbReference>
<evidence type="ECO:0000313" key="4">
    <source>
        <dbReference type="Proteomes" id="UP000444721"/>
    </source>
</evidence>
<organism evidence="3 4">
    <name type="scientific">Naegleria fowleri</name>
    <name type="common">Brain eating amoeba</name>
    <dbReference type="NCBI Taxonomy" id="5763"/>
    <lineage>
        <taxon>Eukaryota</taxon>
        <taxon>Discoba</taxon>
        <taxon>Heterolobosea</taxon>
        <taxon>Tetramitia</taxon>
        <taxon>Eutetramitia</taxon>
        <taxon>Vahlkampfiidae</taxon>
        <taxon>Naegleria</taxon>
    </lineage>
</organism>
<dbReference type="Proteomes" id="UP000444721">
    <property type="component" value="Unassembled WGS sequence"/>
</dbReference>
<feature type="compositionally biased region" description="Low complexity" evidence="1">
    <location>
        <begin position="45"/>
        <end position="92"/>
    </location>
</feature>